<proteinExistence type="predicted"/>
<evidence type="ECO:0000313" key="2">
    <source>
        <dbReference type="Proteomes" id="UP001056937"/>
    </source>
</evidence>
<gene>
    <name evidence="1" type="ORF">LHA26_07355</name>
</gene>
<keyword evidence="2" id="KW-1185">Reference proteome</keyword>
<organism evidence="1 2">
    <name type="scientific">Sphingomonas morindae</name>
    <dbReference type="NCBI Taxonomy" id="1541170"/>
    <lineage>
        <taxon>Bacteria</taxon>
        <taxon>Pseudomonadati</taxon>
        <taxon>Pseudomonadota</taxon>
        <taxon>Alphaproteobacteria</taxon>
        <taxon>Sphingomonadales</taxon>
        <taxon>Sphingomonadaceae</taxon>
        <taxon>Sphingomonas</taxon>
    </lineage>
</organism>
<dbReference type="EMBL" id="CP084930">
    <property type="protein sequence ID" value="USI74260.1"/>
    <property type="molecule type" value="Genomic_DNA"/>
</dbReference>
<sequence>MDDLLRKALERRSQLRAELEALDRLIHTYARIQEGQINFDMGDTLFPVGRAGRSRAEQSAQLSTLLDDARGLIVEAGRPLTRSQLVAGLEAAGHRLDGTDKVKVLGTNIWRSRRFWNLKGAGYWPKDLPVPDEFLALTRRETSL</sequence>
<protein>
    <submittedName>
        <fullName evidence="1">Uncharacterized protein</fullName>
    </submittedName>
</protein>
<evidence type="ECO:0000313" key="1">
    <source>
        <dbReference type="EMBL" id="USI74260.1"/>
    </source>
</evidence>
<dbReference type="Proteomes" id="UP001056937">
    <property type="component" value="Chromosome 1"/>
</dbReference>
<name>A0ABY4XBA5_9SPHN</name>
<accession>A0ABY4XBA5</accession>
<reference evidence="1" key="1">
    <citation type="journal article" date="2022" name="Toxins">
        <title>Genomic Analysis of Sphingopyxis sp. USTB-05 for Biodegrading Cyanobacterial Hepatotoxins.</title>
        <authorList>
            <person name="Liu C."/>
            <person name="Xu Q."/>
            <person name="Zhao Z."/>
            <person name="Zhang H."/>
            <person name="Liu X."/>
            <person name="Yin C."/>
            <person name="Liu Y."/>
            <person name="Yan H."/>
        </authorList>
    </citation>
    <scope>NUCLEOTIDE SEQUENCE</scope>
    <source>
        <strain evidence="1">NBD5</strain>
    </source>
</reference>
<dbReference type="RefSeq" id="WP_252168063.1">
    <property type="nucleotide sequence ID" value="NZ_CP084930.1"/>
</dbReference>